<keyword evidence="6 7" id="KW-0067">ATP-binding</keyword>
<dbReference type="CDD" id="cd14014">
    <property type="entry name" value="STKc_PknB_like"/>
    <property type="match status" value="1"/>
</dbReference>
<dbReference type="InterPro" id="IPR017441">
    <property type="entry name" value="Protein_kinase_ATP_BS"/>
</dbReference>
<feature type="transmembrane region" description="Helical" evidence="9">
    <location>
        <begin position="623"/>
        <end position="642"/>
    </location>
</feature>
<dbReference type="InterPro" id="IPR050660">
    <property type="entry name" value="NEK_Ser/Thr_kinase"/>
</dbReference>
<keyword evidence="3 11" id="KW-0808">Transferase</keyword>
<dbReference type="Gene3D" id="1.10.510.10">
    <property type="entry name" value="Transferase(Phosphotransferase) domain 1"/>
    <property type="match status" value="1"/>
</dbReference>
<dbReference type="AlphaFoldDB" id="A0A517M8Y3"/>
<evidence type="ECO:0000256" key="2">
    <source>
        <dbReference type="ARBA" id="ARBA00012513"/>
    </source>
</evidence>
<evidence type="ECO:0000256" key="4">
    <source>
        <dbReference type="ARBA" id="ARBA00022741"/>
    </source>
</evidence>
<keyword evidence="9" id="KW-1133">Transmembrane helix</keyword>
<feature type="region of interest" description="Disordered" evidence="8">
    <location>
        <begin position="1"/>
        <end position="38"/>
    </location>
</feature>
<dbReference type="GO" id="GO:0005524">
    <property type="term" value="F:ATP binding"/>
    <property type="evidence" value="ECO:0007669"/>
    <property type="project" value="UniProtKB-UniRule"/>
</dbReference>
<evidence type="ECO:0000313" key="11">
    <source>
        <dbReference type="EMBL" id="QDS91257.1"/>
    </source>
</evidence>
<proteinExistence type="inferred from homology"/>
<feature type="transmembrane region" description="Helical" evidence="9">
    <location>
        <begin position="678"/>
        <end position="696"/>
    </location>
</feature>
<feature type="binding site" evidence="7">
    <location>
        <position position="110"/>
    </location>
    <ligand>
        <name>ATP</name>
        <dbReference type="ChEBI" id="CHEBI:30616"/>
    </ligand>
</feature>
<evidence type="ECO:0000256" key="8">
    <source>
        <dbReference type="SAM" id="MobiDB-lite"/>
    </source>
</evidence>
<comment type="similarity">
    <text evidence="1">Belongs to the protein kinase superfamily. NEK Ser/Thr protein kinase family. NIMA subfamily.</text>
</comment>
<feature type="transmembrane region" description="Helical" evidence="9">
    <location>
        <begin position="416"/>
        <end position="449"/>
    </location>
</feature>
<dbReference type="PANTHER" id="PTHR43671:SF13">
    <property type="entry name" value="SERINE_THREONINE-PROTEIN KINASE NEK2"/>
    <property type="match status" value="1"/>
</dbReference>
<dbReference type="KEGG" id="ruv:EC9_54810"/>
<keyword evidence="9" id="KW-0812">Transmembrane</keyword>
<dbReference type="SMART" id="SM00220">
    <property type="entry name" value="S_TKc"/>
    <property type="match status" value="1"/>
</dbReference>
<evidence type="ECO:0000313" key="12">
    <source>
        <dbReference type="Proteomes" id="UP000319557"/>
    </source>
</evidence>
<reference evidence="11 12" key="1">
    <citation type="submission" date="2019-02" db="EMBL/GenBank/DDBJ databases">
        <title>Deep-cultivation of Planctomycetes and their phenomic and genomic characterization uncovers novel biology.</title>
        <authorList>
            <person name="Wiegand S."/>
            <person name="Jogler M."/>
            <person name="Boedeker C."/>
            <person name="Pinto D."/>
            <person name="Vollmers J."/>
            <person name="Rivas-Marin E."/>
            <person name="Kohn T."/>
            <person name="Peeters S.H."/>
            <person name="Heuer A."/>
            <person name="Rast P."/>
            <person name="Oberbeckmann S."/>
            <person name="Bunk B."/>
            <person name="Jeske O."/>
            <person name="Meyerdierks A."/>
            <person name="Storesund J.E."/>
            <person name="Kallscheuer N."/>
            <person name="Luecker S."/>
            <person name="Lage O.M."/>
            <person name="Pohl T."/>
            <person name="Merkel B.J."/>
            <person name="Hornburger P."/>
            <person name="Mueller R.-W."/>
            <person name="Bruemmer F."/>
            <person name="Labrenz M."/>
            <person name="Spormann A.M."/>
            <person name="Op den Camp H."/>
            <person name="Overmann J."/>
            <person name="Amann R."/>
            <person name="Jetten M.S.M."/>
            <person name="Mascher T."/>
            <person name="Medema M.H."/>
            <person name="Devos D.P."/>
            <person name="Kaster A.-K."/>
            <person name="Ovreas L."/>
            <person name="Rohde M."/>
            <person name="Galperin M.Y."/>
            <person name="Jogler C."/>
        </authorList>
    </citation>
    <scope>NUCLEOTIDE SEQUENCE [LARGE SCALE GENOMIC DNA]</scope>
    <source>
        <strain evidence="11 12">EC9</strain>
    </source>
</reference>
<organism evidence="11 12">
    <name type="scientific">Rosistilla ulvae</name>
    <dbReference type="NCBI Taxonomy" id="1930277"/>
    <lineage>
        <taxon>Bacteria</taxon>
        <taxon>Pseudomonadati</taxon>
        <taxon>Planctomycetota</taxon>
        <taxon>Planctomycetia</taxon>
        <taxon>Pirellulales</taxon>
        <taxon>Pirellulaceae</taxon>
        <taxon>Rosistilla</taxon>
    </lineage>
</organism>
<sequence length="709" mass="77621">MFSRLKRNSIRPVNSDPTSDGSARIGAATTLSDKEHNAMPALADKIESTRYAPHPLGDEDLPKTGSTMKFTYATGDEPLKGYTIKRGIGVGGFGEVYFAVSGAGKEVALKRVQRNLDIELRGVGHCMNLKHPNLVSLYDVRYDDNDQAWILMEYVAGATLREELDRNRQGLPREQALRWFGDLAAGVAYLHDHGIVHRDLKPGNIFDDDGIFKIGDYGLSKFISCSRRGGNTESVGTFHYMAPEIGRGDYGKEIDIYALGIILFELLTGDVPFNGESSHEIIMKHLTSDPDLSQVEPPFRGVIAKALQKNPDARQKSVAELLEPLGMLLDKHGLAQLDPDAHARPILAELVSDPPTPHYAQQNNPRNHAAGPAMNSGPVHNAKKAPSEPLAFAVHKSAHDLNHWWHDRSANPLGRLIVVIVAVVILLMNSAWLLPMLSLLAMLYIPYYVIRTMVLTNQRQPSYAAAHAAAVDAQRRQKMAPTRQQWRMMARRELAGKPLRTRAAELTESWTTALIVLGVLGWVAAMFGIAEGDGGARAIAPFAWGAATALAGAWLMLGLGKAWESDEAEGLPRRIVQLGVGAAVGAIAYGLGRGLMIPMDSGFDLNRVAWDLPRHMYSGSGEILLPAMMAHFAAIFFLARWWRAADPLRTRRMSIWSVAVVVVVAWLVNQVIPVPQPWGMLTAAAMAIAIQMAAVWKNPAHRIARVPGA</sequence>
<evidence type="ECO:0000256" key="9">
    <source>
        <dbReference type="SAM" id="Phobius"/>
    </source>
</evidence>
<feature type="transmembrane region" description="Helical" evidence="9">
    <location>
        <begin position="542"/>
        <end position="563"/>
    </location>
</feature>
<evidence type="ECO:0000256" key="5">
    <source>
        <dbReference type="ARBA" id="ARBA00022777"/>
    </source>
</evidence>
<accession>A0A517M8Y3</accession>
<evidence type="ECO:0000256" key="3">
    <source>
        <dbReference type="ARBA" id="ARBA00022679"/>
    </source>
</evidence>
<evidence type="ECO:0000256" key="7">
    <source>
        <dbReference type="PROSITE-ProRule" id="PRU10141"/>
    </source>
</evidence>
<dbReference type="Proteomes" id="UP000319557">
    <property type="component" value="Chromosome"/>
</dbReference>
<evidence type="ECO:0000259" key="10">
    <source>
        <dbReference type="PROSITE" id="PS50011"/>
    </source>
</evidence>
<dbReference type="PROSITE" id="PS50011">
    <property type="entry name" value="PROTEIN_KINASE_DOM"/>
    <property type="match status" value="1"/>
</dbReference>
<feature type="region of interest" description="Disordered" evidence="8">
    <location>
        <begin position="355"/>
        <end position="385"/>
    </location>
</feature>
<protein>
    <recommendedName>
        <fullName evidence="2">non-specific serine/threonine protein kinase</fullName>
        <ecNumber evidence="2">2.7.11.1</ecNumber>
    </recommendedName>
</protein>
<feature type="domain" description="Protein kinase" evidence="10">
    <location>
        <begin position="82"/>
        <end position="326"/>
    </location>
</feature>
<keyword evidence="9" id="KW-0472">Membrane</keyword>
<keyword evidence="12" id="KW-1185">Reference proteome</keyword>
<name>A0A517M8Y3_9BACT</name>
<dbReference type="GO" id="GO:0004674">
    <property type="term" value="F:protein serine/threonine kinase activity"/>
    <property type="evidence" value="ECO:0007669"/>
    <property type="project" value="UniProtKB-EC"/>
</dbReference>
<dbReference type="EMBL" id="CP036261">
    <property type="protein sequence ID" value="QDS91257.1"/>
    <property type="molecule type" value="Genomic_DNA"/>
</dbReference>
<dbReference type="InterPro" id="IPR011009">
    <property type="entry name" value="Kinase-like_dom_sf"/>
</dbReference>
<feature type="transmembrane region" description="Helical" evidence="9">
    <location>
        <begin position="654"/>
        <end position="672"/>
    </location>
</feature>
<keyword evidence="5 11" id="KW-0418">Kinase</keyword>
<dbReference type="SUPFAM" id="SSF56112">
    <property type="entry name" value="Protein kinase-like (PK-like)"/>
    <property type="match status" value="1"/>
</dbReference>
<dbReference type="Pfam" id="PF00069">
    <property type="entry name" value="Pkinase"/>
    <property type="match status" value="1"/>
</dbReference>
<evidence type="ECO:0000256" key="1">
    <source>
        <dbReference type="ARBA" id="ARBA00010886"/>
    </source>
</evidence>
<feature type="compositionally biased region" description="Polar residues" evidence="8">
    <location>
        <begin position="11"/>
        <end position="21"/>
    </location>
</feature>
<feature type="transmembrane region" description="Helical" evidence="9">
    <location>
        <begin position="575"/>
        <end position="592"/>
    </location>
</feature>
<dbReference type="InterPro" id="IPR000719">
    <property type="entry name" value="Prot_kinase_dom"/>
</dbReference>
<dbReference type="EC" id="2.7.11.1" evidence="2"/>
<keyword evidence="4 7" id="KW-0547">Nucleotide-binding</keyword>
<gene>
    <name evidence="11" type="primary">prkC_19</name>
    <name evidence="11" type="ORF">EC9_54810</name>
</gene>
<dbReference type="PANTHER" id="PTHR43671">
    <property type="entry name" value="SERINE/THREONINE-PROTEIN KINASE NEK"/>
    <property type="match status" value="1"/>
</dbReference>
<dbReference type="PROSITE" id="PS00107">
    <property type="entry name" value="PROTEIN_KINASE_ATP"/>
    <property type="match status" value="1"/>
</dbReference>
<evidence type="ECO:0000256" key="6">
    <source>
        <dbReference type="ARBA" id="ARBA00022840"/>
    </source>
</evidence>
<feature type="transmembrane region" description="Helical" evidence="9">
    <location>
        <begin position="510"/>
        <end position="530"/>
    </location>
</feature>